<proteinExistence type="predicted"/>
<comment type="caution">
    <text evidence="2">The sequence shown here is derived from an EMBL/GenBank/DDBJ whole genome shotgun (WGS) entry which is preliminary data.</text>
</comment>
<evidence type="ECO:0000313" key="2">
    <source>
        <dbReference type="EMBL" id="TCU56206.1"/>
    </source>
</evidence>
<dbReference type="GeneID" id="73794446"/>
<organism evidence="2 3">
    <name type="scientific">Longicatena caecimuris</name>
    <dbReference type="NCBI Taxonomy" id="1796635"/>
    <lineage>
        <taxon>Bacteria</taxon>
        <taxon>Bacillati</taxon>
        <taxon>Bacillota</taxon>
        <taxon>Erysipelotrichia</taxon>
        <taxon>Erysipelotrichales</taxon>
        <taxon>Erysipelotrichaceae</taxon>
        <taxon>Longicatena</taxon>
    </lineage>
</organism>
<keyword evidence="1" id="KW-0472">Membrane</keyword>
<dbReference type="AlphaFoldDB" id="A0A4R3T679"/>
<feature type="transmembrane region" description="Helical" evidence="1">
    <location>
        <begin position="7"/>
        <end position="25"/>
    </location>
</feature>
<reference evidence="2 3" key="1">
    <citation type="submission" date="2019-03" db="EMBL/GenBank/DDBJ databases">
        <title>Genomic Encyclopedia of Type Strains, Phase IV (KMG-IV): sequencing the most valuable type-strain genomes for metagenomic binning, comparative biology and taxonomic classification.</title>
        <authorList>
            <person name="Goeker M."/>
        </authorList>
    </citation>
    <scope>NUCLEOTIDE SEQUENCE [LARGE SCALE GENOMIC DNA]</scope>
    <source>
        <strain evidence="2 3">DSM 29481</strain>
    </source>
</reference>
<dbReference type="RefSeq" id="WP_008691222.1">
    <property type="nucleotide sequence ID" value="NZ_AP024510.1"/>
</dbReference>
<protein>
    <submittedName>
        <fullName evidence="2">Uncharacterized protein</fullName>
    </submittedName>
</protein>
<sequence length="62" mass="6671">MDVKQKTALYSAAVVLMIAGGGFLLKGLSSSNIAFLLIGSILLAMGIARYLMVKKLMKEHED</sequence>
<accession>A0A4R3T679</accession>
<keyword evidence="3" id="KW-1185">Reference proteome</keyword>
<dbReference type="Proteomes" id="UP000295773">
    <property type="component" value="Unassembled WGS sequence"/>
</dbReference>
<keyword evidence="1" id="KW-1133">Transmembrane helix</keyword>
<name>A0A4R3T679_9FIRM</name>
<feature type="transmembrane region" description="Helical" evidence="1">
    <location>
        <begin position="31"/>
        <end position="52"/>
    </location>
</feature>
<evidence type="ECO:0000256" key="1">
    <source>
        <dbReference type="SAM" id="Phobius"/>
    </source>
</evidence>
<keyword evidence="1" id="KW-0812">Transmembrane</keyword>
<gene>
    <name evidence="2" type="ORF">EDD61_1204</name>
</gene>
<dbReference type="EMBL" id="SMBP01000020">
    <property type="protein sequence ID" value="TCU56206.1"/>
    <property type="molecule type" value="Genomic_DNA"/>
</dbReference>
<evidence type="ECO:0000313" key="3">
    <source>
        <dbReference type="Proteomes" id="UP000295773"/>
    </source>
</evidence>